<dbReference type="PANTHER" id="PTHR48111:SF1">
    <property type="entry name" value="TWO-COMPONENT RESPONSE REGULATOR ORR33"/>
    <property type="match status" value="1"/>
</dbReference>
<feature type="domain" description="Response regulatory" evidence="8">
    <location>
        <begin position="10"/>
        <end position="123"/>
    </location>
</feature>
<reference evidence="10 11" key="1">
    <citation type="submission" date="2021-09" db="EMBL/GenBank/DDBJ databases">
        <title>Whole genome sequence of Nocardioides sp. GBK3QG-3.</title>
        <authorList>
            <person name="Tuo L."/>
        </authorList>
    </citation>
    <scope>NUCLEOTIDE SEQUENCE [LARGE SCALE GENOMIC DNA]</scope>
    <source>
        <strain evidence="10 11">GBK3QG-3</strain>
    </source>
</reference>
<dbReference type="PROSITE" id="PS50110">
    <property type="entry name" value="RESPONSE_REGULATORY"/>
    <property type="match status" value="1"/>
</dbReference>
<gene>
    <name evidence="10" type="ORF">K8U61_19175</name>
</gene>
<keyword evidence="11" id="KW-1185">Reference proteome</keyword>
<dbReference type="CDD" id="cd00383">
    <property type="entry name" value="trans_reg_C"/>
    <property type="match status" value="1"/>
</dbReference>
<dbReference type="RefSeq" id="WP_224124666.1">
    <property type="nucleotide sequence ID" value="NZ_JAIQZJ010000013.1"/>
</dbReference>
<evidence type="ECO:0000256" key="6">
    <source>
        <dbReference type="PROSITE-ProRule" id="PRU00169"/>
    </source>
</evidence>
<proteinExistence type="predicted"/>
<dbReference type="EMBL" id="JAIQZJ010000013">
    <property type="protein sequence ID" value="MBZ5740305.1"/>
    <property type="molecule type" value="Genomic_DNA"/>
</dbReference>
<evidence type="ECO:0000256" key="3">
    <source>
        <dbReference type="ARBA" id="ARBA00023015"/>
    </source>
</evidence>
<evidence type="ECO:0000256" key="4">
    <source>
        <dbReference type="ARBA" id="ARBA00023125"/>
    </source>
</evidence>
<evidence type="ECO:0000313" key="11">
    <source>
        <dbReference type="Proteomes" id="UP000780875"/>
    </source>
</evidence>
<dbReference type="InterPro" id="IPR001867">
    <property type="entry name" value="OmpR/PhoB-type_DNA-bd"/>
</dbReference>
<evidence type="ECO:0000259" key="8">
    <source>
        <dbReference type="PROSITE" id="PS50110"/>
    </source>
</evidence>
<evidence type="ECO:0000256" key="7">
    <source>
        <dbReference type="PROSITE-ProRule" id="PRU01091"/>
    </source>
</evidence>
<feature type="modified residue" description="4-aspartylphosphate" evidence="6">
    <location>
        <position position="59"/>
    </location>
</feature>
<sequence>MKAAPGRGRRALVVEDDPDIGALIEAALEDLGFAVSRVDNGQDAVIAVKDESPDLITLDLSLPGLDGIEVCRQIREMTDAYIIMITARINEIDRLQGLETGADDFMPKPFSLRELQARVNAMFRRPRQTATGPADDLRYGVLHIDMSSRRVYRDDQELVLTRIEYELLVELMRDPERVATREELMQSVWGTDWTGDTHLVEVHVGNLRRKLRPAGYIRTVRGVGYRMDLDA</sequence>
<keyword evidence="3" id="KW-0805">Transcription regulation</keyword>
<comment type="caution">
    <text evidence="10">The sequence shown here is derived from an EMBL/GenBank/DDBJ whole genome shotgun (WGS) entry which is preliminary data.</text>
</comment>
<keyword evidence="4 7" id="KW-0238">DNA-binding</keyword>
<protein>
    <submittedName>
        <fullName evidence="10">Response regulator transcription factor</fullName>
    </submittedName>
</protein>
<dbReference type="InterPro" id="IPR016032">
    <property type="entry name" value="Sig_transdc_resp-reg_C-effctor"/>
</dbReference>
<evidence type="ECO:0000256" key="1">
    <source>
        <dbReference type="ARBA" id="ARBA00022553"/>
    </source>
</evidence>
<dbReference type="Pfam" id="PF00486">
    <property type="entry name" value="Trans_reg_C"/>
    <property type="match status" value="1"/>
</dbReference>
<dbReference type="InterPro" id="IPR011006">
    <property type="entry name" value="CheY-like_superfamily"/>
</dbReference>
<dbReference type="SUPFAM" id="SSF52172">
    <property type="entry name" value="CheY-like"/>
    <property type="match status" value="1"/>
</dbReference>
<dbReference type="PANTHER" id="PTHR48111">
    <property type="entry name" value="REGULATOR OF RPOS"/>
    <property type="match status" value="1"/>
</dbReference>
<keyword evidence="5" id="KW-0804">Transcription</keyword>
<dbReference type="InterPro" id="IPR036388">
    <property type="entry name" value="WH-like_DNA-bd_sf"/>
</dbReference>
<dbReference type="Gene3D" id="3.40.50.2300">
    <property type="match status" value="1"/>
</dbReference>
<dbReference type="Proteomes" id="UP000780875">
    <property type="component" value="Unassembled WGS sequence"/>
</dbReference>
<keyword evidence="1 6" id="KW-0597">Phosphoprotein</keyword>
<dbReference type="InterPro" id="IPR001789">
    <property type="entry name" value="Sig_transdc_resp-reg_receiver"/>
</dbReference>
<evidence type="ECO:0000256" key="2">
    <source>
        <dbReference type="ARBA" id="ARBA00023012"/>
    </source>
</evidence>
<accession>A0ABS7UH18</accession>
<keyword evidence="2" id="KW-0902">Two-component regulatory system</keyword>
<feature type="domain" description="OmpR/PhoB-type" evidence="9">
    <location>
        <begin position="134"/>
        <end position="229"/>
    </location>
</feature>
<evidence type="ECO:0000256" key="5">
    <source>
        <dbReference type="ARBA" id="ARBA00023163"/>
    </source>
</evidence>
<dbReference type="Gene3D" id="6.10.250.690">
    <property type="match status" value="1"/>
</dbReference>
<dbReference type="SUPFAM" id="SSF46894">
    <property type="entry name" value="C-terminal effector domain of the bipartite response regulators"/>
    <property type="match status" value="1"/>
</dbReference>
<organism evidence="10 11">
    <name type="scientific">Nocardioides mangrovi</name>
    <dbReference type="NCBI Taxonomy" id="2874580"/>
    <lineage>
        <taxon>Bacteria</taxon>
        <taxon>Bacillati</taxon>
        <taxon>Actinomycetota</taxon>
        <taxon>Actinomycetes</taxon>
        <taxon>Propionibacteriales</taxon>
        <taxon>Nocardioidaceae</taxon>
        <taxon>Nocardioides</taxon>
    </lineage>
</organism>
<dbReference type="PROSITE" id="PS51755">
    <property type="entry name" value="OMPR_PHOB"/>
    <property type="match status" value="1"/>
</dbReference>
<dbReference type="Gene3D" id="1.10.10.10">
    <property type="entry name" value="Winged helix-like DNA-binding domain superfamily/Winged helix DNA-binding domain"/>
    <property type="match status" value="1"/>
</dbReference>
<name>A0ABS7UH18_9ACTN</name>
<evidence type="ECO:0000313" key="10">
    <source>
        <dbReference type="EMBL" id="MBZ5740305.1"/>
    </source>
</evidence>
<dbReference type="SMART" id="SM00448">
    <property type="entry name" value="REC"/>
    <property type="match status" value="1"/>
</dbReference>
<dbReference type="SMART" id="SM00862">
    <property type="entry name" value="Trans_reg_C"/>
    <property type="match status" value="1"/>
</dbReference>
<feature type="DNA-binding region" description="OmpR/PhoB-type" evidence="7">
    <location>
        <begin position="134"/>
        <end position="229"/>
    </location>
</feature>
<dbReference type="Pfam" id="PF00072">
    <property type="entry name" value="Response_reg"/>
    <property type="match status" value="1"/>
</dbReference>
<evidence type="ECO:0000259" key="9">
    <source>
        <dbReference type="PROSITE" id="PS51755"/>
    </source>
</evidence>
<dbReference type="InterPro" id="IPR039420">
    <property type="entry name" value="WalR-like"/>
</dbReference>